<dbReference type="AlphaFoldDB" id="A0A8J2P8B8"/>
<protein>
    <submittedName>
        <fullName evidence="1">Uncharacterized protein</fullName>
    </submittedName>
</protein>
<sequence>MFDEPKSTFIGRGALLKETNRRLLLCSTQKTYLQRMVVLTGMPGIGKRHKLNVCEKILGKPEINFEDLKSLVVNTYQYFSDNVRCGLFIFDNAIQMRSSSSCFGIFDFLPKQPLEHLPLILVTSQNIKWGSLRDKIQTIRVEEFSPDESLHFLSNYFPFSEVTVKKLHPQLLTLANLFNGYPLGLDIAASTIADRAGNSLEEIEVEIKRYIHNFNQPNCTWINYSFPDTDASNNVSNLCNVWTPTLEILQQSDAGSVAIELLNIVSYLEPESIIVSLCSAICENERPVLVHGKLEFVDASEEIMQGFNLLQKFSLIQIKKGPSNEVYI</sequence>
<dbReference type="Proteomes" id="UP000708208">
    <property type="component" value="Unassembled WGS sequence"/>
</dbReference>
<accession>A0A8J2P8B8</accession>
<dbReference type="EMBL" id="CAJVCH010277871">
    <property type="protein sequence ID" value="CAG7734869.1"/>
    <property type="molecule type" value="Genomic_DNA"/>
</dbReference>
<gene>
    <name evidence="1" type="ORF">AFUS01_LOCUS23232</name>
</gene>
<evidence type="ECO:0000313" key="1">
    <source>
        <dbReference type="EMBL" id="CAG7734869.1"/>
    </source>
</evidence>
<comment type="caution">
    <text evidence="1">The sequence shown here is derived from an EMBL/GenBank/DDBJ whole genome shotgun (WGS) entry which is preliminary data.</text>
</comment>
<proteinExistence type="predicted"/>
<keyword evidence="2" id="KW-1185">Reference proteome</keyword>
<organism evidence="1 2">
    <name type="scientific">Allacma fusca</name>
    <dbReference type="NCBI Taxonomy" id="39272"/>
    <lineage>
        <taxon>Eukaryota</taxon>
        <taxon>Metazoa</taxon>
        <taxon>Ecdysozoa</taxon>
        <taxon>Arthropoda</taxon>
        <taxon>Hexapoda</taxon>
        <taxon>Collembola</taxon>
        <taxon>Symphypleona</taxon>
        <taxon>Sminthuridae</taxon>
        <taxon>Allacma</taxon>
    </lineage>
</organism>
<feature type="non-terminal residue" evidence="1">
    <location>
        <position position="328"/>
    </location>
</feature>
<name>A0A8J2P8B8_9HEXA</name>
<reference evidence="1" key="1">
    <citation type="submission" date="2021-06" db="EMBL/GenBank/DDBJ databases">
        <authorList>
            <person name="Hodson N. C."/>
            <person name="Mongue J. A."/>
            <person name="Jaron S. K."/>
        </authorList>
    </citation>
    <scope>NUCLEOTIDE SEQUENCE</scope>
</reference>
<evidence type="ECO:0000313" key="2">
    <source>
        <dbReference type="Proteomes" id="UP000708208"/>
    </source>
</evidence>